<dbReference type="InterPro" id="IPR013783">
    <property type="entry name" value="Ig-like_fold"/>
</dbReference>
<dbReference type="STRING" id="1122622.GCA_000421185_01487"/>
<reference evidence="2" key="1">
    <citation type="submission" date="2017-08" db="EMBL/GenBank/DDBJ databases">
        <authorList>
            <person name="Varghese N."/>
            <person name="Submissions S."/>
        </authorList>
    </citation>
    <scope>NUCLEOTIDE SEQUENCE [LARGE SCALE GENOMIC DNA]</scope>
    <source>
        <strain evidence="2">USBA17B2</strain>
    </source>
</reference>
<dbReference type="AlphaFoldDB" id="A0A285VWL6"/>
<dbReference type="GO" id="GO:0005975">
    <property type="term" value="P:carbohydrate metabolic process"/>
    <property type="evidence" value="ECO:0007669"/>
    <property type="project" value="UniProtKB-ARBA"/>
</dbReference>
<dbReference type="PANTHER" id="PTHR48098">
    <property type="entry name" value="ENTEROCHELIN ESTERASE-RELATED"/>
    <property type="match status" value="1"/>
</dbReference>
<gene>
    <name evidence="1" type="ORF">SAMN05421879_1393</name>
</gene>
<dbReference type="InterPro" id="IPR000801">
    <property type="entry name" value="Esterase-like"/>
</dbReference>
<dbReference type="InterPro" id="IPR014756">
    <property type="entry name" value="Ig_E-set"/>
</dbReference>
<dbReference type="SUPFAM" id="SSF53474">
    <property type="entry name" value="alpha/beta-Hydrolases"/>
    <property type="match status" value="1"/>
</dbReference>
<dbReference type="PANTHER" id="PTHR48098:SF3">
    <property type="entry name" value="IRON(III) ENTEROBACTIN ESTERASE"/>
    <property type="match status" value="1"/>
</dbReference>
<evidence type="ECO:0000313" key="1">
    <source>
        <dbReference type="EMBL" id="SOC58434.1"/>
    </source>
</evidence>
<dbReference type="Pfam" id="PF00756">
    <property type="entry name" value="Esterase"/>
    <property type="match status" value="1"/>
</dbReference>
<keyword evidence="2" id="KW-1185">Reference proteome</keyword>
<proteinExistence type="predicted"/>
<dbReference type="EMBL" id="OBQK01000039">
    <property type="protein sequence ID" value="SOC58434.1"/>
    <property type="molecule type" value="Genomic_DNA"/>
</dbReference>
<organism evidence="1 2">
    <name type="scientific">Ornithinimicrobium cerasi</name>
    <dbReference type="NCBI Taxonomy" id="2248773"/>
    <lineage>
        <taxon>Bacteria</taxon>
        <taxon>Bacillati</taxon>
        <taxon>Actinomycetota</taxon>
        <taxon>Actinomycetes</taxon>
        <taxon>Micrococcales</taxon>
        <taxon>Ornithinimicrobiaceae</taxon>
        <taxon>Ornithinimicrobium</taxon>
    </lineage>
</organism>
<dbReference type="InterPro" id="IPR029058">
    <property type="entry name" value="AB_hydrolase_fold"/>
</dbReference>
<name>A0A285VWL6_9MICO</name>
<protein>
    <submittedName>
        <fullName evidence="1">Enterochelin esterase</fullName>
    </submittedName>
</protein>
<dbReference type="Proteomes" id="UP000219688">
    <property type="component" value="Unassembled WGS sequence"/>
</dbReference>
<accession>A0A285VWL6</accession>
<dbReference type="SUPFAM" id="SSF81296">
    <property type="entry name" value="E set domains"/>
    <property type="match status" value="1"/>
</dbReference>
<dbReference type="Gene3D" id="3.40.50.1820">
    <property type="entry name" value="alpha/beta hydrolase"/>
    <property type="match status" value="1"/>
</dbReference>
<dbReference type="Gene3D" id="2.60.40.10">
    <property type="entry name" value="Immunoglobulins"/>
    <property type="match status" value="1"/>
</dbReference>
<evidence type="ECO:0000313" key="2">
    <source>
        <dbReference type="Proteomes" id="UP000219688"/>
    </source>
</evidence>
<dbReference type="InterPro" id="IPR050583">
    <property type="entry name" value="Mycobacterial_A85_antigen"/>
</dbReference>
<dbReference type="RefSeq" id="WP_097189484.1">
    <property type="nucleotide sequence ID" value="NZ_OBQK01000039.1"/>
</dbReference>
<sequence length="396" mass="44447">MSLPPAYPMPPRHKGKLAINLLRERDQLTGEAVDQFLSEHTVPIVEGSRCTFLYRGDVDAVAVRHRIVNQPQHVPMKRLDVVDGATLWYVTIELPAQSRVEYQVEVRVGAAIETFNDPLNPHVAHSPMGSSSVLQAAGYETPSWVLPQEDARPGELVDLQFHSKALRRTTHSQVYLPARFRRSSQYPLLVVHDGAEYITYAAMKTVLDNLIHNLDMAETIVVFSNPGDRLKEYPNHASHSRHVATELVPAVESRLPVIPRADSRCLMGASFGAVAALSTAHRNPEMFGNLFLQSGSFVFTDIGSDHGGGPAFDPVVKFVNRYRAKPRKLADRMFITCGVYEPLIVPNRSMVPVFESTGAQVRYVESRDGHSWENWRDRLRDGLSWIFPGPQKFVYE</sequence>